<dbReference type="EMBL" id="JAINWF010000006">
    <property type="protein sequence ID" value="MCD1608621.1"/>
    <property type="molecule type" value="Genomic_DNA"/>
</dbReference>
<dbReference type="RefSeq" id="WP_230697699.1">
    <property type="nucleotide sequence ID" value="NZ_JAINWF010000006.1"/>
</dbReference>
<gene>
    <name evidence="1" type="ORF">K7H17_12160</name>
</gene>
<protein>
    <submittedName>
        <fullName evidence="1">Uncharacterized protein</fullName>
    </submittedName>
</protein>
<name>A0A9X1STZ6_9GAMM</name>
<comment type="caution">
    <text evidence="1">The sequence shown here is derived from an EMBL/GenBank/DDBJ whole genome shotgun (WGS) entry which is preliminary data.</text>
</comment>
<reference evidence="1" key="1">
    <citation type="submission" date="2021-08" db="EMBL/GenBank/DDBJ databases">
        <title>Isolation and characterization of neutrophilic mixotrophic iron-oxidizing bacteria from deep-sea hydrothermal vents.</title>
        <authorList>
            <person name="He Y."/>
        </authorList>
    </citation>
    <scope>NUCLEOTIDE SEQUENCE</scope>
    <source>
        <strain evidence="1">IOP_13</strain>
    </source>
</reference>
<organism evidence="1 2">
    <name type="scientific">Stutzerimonas kunmingensis</name>
    <dbReference type="NCBI Taxonomy" id="1211807"/>
    <lineage>
        <taxon>Bacteria</taxon>
        <taxon>Pseudomonadati</taxon>
        <taxon>Pseudomonadota</taxon>
        <taxon>Gammaproteobacteria</taxon>
        <taxon>Pseudomonadales</taxon>
        <taxon>Pseudomonadaceae</taxon>
        <taxon>Stutzerimonas</taxon>
    </lineage>
</organism>
<evidence type="ECO:0000313" key="2">
    <source>
        <dbReference type="Proteomes" id="UP001138989"/>
    </source>
</evidence>
<proteinExistence type="predicted"/>
<accession>A0A9X1STZ6</accession>
<keyword evidence="2" id="KW-1185">Reference proteome</keyword>
<evidence type="ECO:0000313" key="1">
    <source>
        <dbReference type="EMBL" id="MCD1608621.1"/>
    </source>
</evidence>
<dbReference type="AlphaFoldDB" id="A0A9X1STZ6"/>
<dbReference type="Proteomes" id="UP001138989">
    <property type="component" value="Unassembled WGS sequence"/>
</dbReference>
<sequence length="72" mass="7836">MKKTESVWLEVGEKRVLVDVGSKQHEFWLAKVVGAGAGDDVVGAVEPVVEPEEVAEVVEKPRRGRKPKVAAE</sequence>